<reference evidence="7" key="1">
    <citation type="journal article" date="2018" name="DNA Res.">
        <title>Multiple hybrid de novo genome assembly of finger millet, an orphan allotetraploid crop.</title>
        <authorList>
            <person name="Hatakeyama M."/>
            <person name="Aluri S."/>
            <person name="Balachadran M.T."/>
            <person name="Sivarajan S.R."/>
            <person name="Patrignani A."/>
            <person name="Gruter S."/>
            <person name="Poveda L."/>
            <person name="Shimizu-Inatsugi R."/>
            <person name="Baeten J."/>
            <person name="Francoijs K.J."/>
            <person name="Nataraja K.N."/>
            <person name="Reddy Y.A.N."/>
            <person name="Phadnis S."/>
            <person name="Ravikumar R.L."/>
            <person name="Schlapbach R."/>
            <person name="Sreeman S.M."/>
            <person name="Shimizu K.K."/>
        </authorList>
    </citation>
    <scope>NUCLEOTIDE SEQUENCE</scope>
</reference>
<dbReference type="GO" id="GO:0043531">
    <property type="term" value="F:ADP binding"/>
    <property type="evidence" value="ECO:0007669"/>
    <property type="project" value="InterPro"/>
</dbReference>
<feature type="domain" description="Disease resistance protein winged helix" evidence="5">
    <location>
        <begin position="442"/>
        <end position="512"/>
    </location>
</feature>
<feature type="domain" description="Disease resistance R13L4/SHOC-2-like LRR" evidence="6">
    <location>
        <begin position="563"/>
        <end position="663"/>
    </location>
</feature>
<dbReference type="InterPro" id="IPR002182">
    <property type="entry name" value="NB-ARC"/>
</dbReference>
<dbReference type="AlphaFoldDB" id="A0AAV5DA87"/>
<dbReference type="InterPro" id="IPR027417">
    <property type="entry name" value="P-loop_NTPase"/>
</dbReference>
<dbReference type="PANTHER" id="PTHR23155:SF1114">
    <property type="entry name" value="OS02G0475500 PROTEIN"/>
    <property type="match status" value="1"/>
</dbReference>
<feature type="compositionally biased region" description="Low complexity" evidence="3">
    <location>
        <begin position="116"/>
        <end position="134"/>
    </location>
</feature>
<dbReference type="InterPro" id="IPR055414">
    <property type="entry name" value="LRR_R13L4/SHOC2-like"/>
</dbReference>
<proteinExistence type="predicted"/>
<dbReference type="FunFam" id="1.10.10.10:FF:000322">
    <property type="entry name" value="Probable disease resistance protein At1g63360"/>
    <property type="match status" value="1"/>
</dbReference>
<dbReference type="PANTHER" id="PTHR23155">
    <property type="entry name" value="DISEASE RESISTANCE PROTEIN RP"/>
    <property type="match status" value="1"/>
</dbReference>
<name>A0AAV5DA87_ELECO</name>
<feature type="domain" description="Disease resistance R13L4/SHOC-2-like LRR" evidence="6">
    <location>
        <begin position="784"/>
        <end position="1010"/>
    </location>
</feature>
<dbReference type="Pfam" id="PF23598">
    <property type="entry name" value="LRR_14"/>
    <property type="match status" value="2"/>
</dbReference>
<dbReference type="Gene3D" id="1.10.8.430">
    <property type="entry name" value="Helical domain of apoptotic protease-activating factors"/>
    <property type="match status" value="1"/>
</dbReference>
<feature type="domain" description="NB-ARC" evidence="4">
    <location>
        <begin position="199"/>
        <end position="353"/>
    </location>
</feature>
<dbReference type="InterPro" id="IPR058922">
    <property type="entry name" value="WHD_DRP"/>
</dbReference>
<evidence type="ECO:0000259" key="5">
    <source>
        <dbReference type="Pfam" id="PF23559"/>
    </source>
</evidence>
<dbReference type="InterPro" id="IPR032675">
    <property type="entry name" value="LRR_dom_sf"/>
</dbReference>
<reference evidence="7" key="2">
    <citation type="submission" date="2021-12" db="EMBL/GenBank/DDBJ databases">
        <title>Resequencing data analysis of finger millet.</title>
        <authorList>
            <person name="Hatakeyama M."/>
            <person name="Aluri S."/>
            <person name="Balachadran M.T."/>
            <person name="Sivarajan S.R."/>
            <person name="Poveda L."/>
            <person name="Shimizu-Inatsugi R."/>
            <person name="Schlapbach R."/>
            <person name="Sreeman S.M."/>
            <person name="Shimizu K.K."/>
        </authorList>
    </citation>
    <scope>NUCLEOTIDE SEQUENCE</scope>
</reference>
<evidence type="ECO:0008006" key="9">
    <source>
        <dbReference type="Google" id="ProtNLM"/>
    </source>
</evidence>
<dbReference type="SUPFAM" id="SSF52540">
    <property type="entry name" value="P-loop containing nucleoside triphosphate hydrolases"/>
    <property type="match status" value="2"/>
</dbReference>
<dbReference type="Gene3D" id="3.80.10.10">
    <property type="entry name" value="Ribonuclease Inhibitor"/>
    <property type="match status" value="2"/>
</dbReference>
<feature type="domain" description="NB-ARC" evidence="4">
    <location>
        <begin position="23"/>
        <end position="107"/>
    </location>
</feature>
<dbReference type="EMBL" id="BQKI01000013">
    <property type="protein sequence ID" value="GJN07338.1"/>
    <property type="molecule type" value="Genomic_DNA"/>
</dbReference>
<dbReference type="Pfam" id="PF23559">
    <property type="entry name" value="WHD_DRP"/>
    <property type="match status" value="1"/>
</dbReference>
<feature type="region of interest" description="Disordered" evidence="3">
    <location>
        <begin position="112"/>
        <end position="138"/>
    </location>
</feature>
<evidence type="ECO:0000313" key="8">
    <source>
        <dbReference type="Proteomes" id="UP001054889"/>
    </source>
</evidence>
<dbReference type="GO" id="GO:0042742">
    <property type="term" value="P:defense response to bacterium"/>
    <property type="evidence" value="ECO:0007669"/>
    <property type="project" value="UniProtKB-ARBA"/>
</dbReference>
<dbReference type="Gene3D" id="1.10.10.10">
    <property type="entry name" value="Winged helix-like DNA-binding domain superfamily/Winged helix DNA-binding domain"/>
    <property type="match status" value="1"/>
</dbReference>
<keyword evidence="1" id="KW-0677">Repeat</keyword>
<evidence type="ECO:0000256" key="3">
    <source>
        <dbReference type="SAM" id="MobiDB-lite"/>
    </source>
</evidence>
<keyword evidence="8" id="KW-1185">Reference proteome</keyword>
<evidence type="ECO:0000256" key="2">
    <source>
        <dbReference type="ARBA" id="ARBA00022821"/>
    </source>
</evidence>
<evidence type="ECO:0000313" key="7">
    <source>
        <dbReference type="EMBL" id="GJN07338.1"/>
    </source>
</evidence>
<protein>
    <recommendedName>
        <fullName evidence="9">NB-ARC domain-containing protein</fullName>
    </recommendedName>
</protein>
<dbReference type="PRINTS" id="PR00364">
    <property type="entry name" value="DISEASERSIST"/>
</dbReference>
<dbReference type="Pfam" id="PF00931">
    <property type="entry name" value="NB-ARC"/>
    <property type="match status" value="2"/>
</dbReference>
<sequence>MAREGKTVGTNVLLKMDKLGQSSSDLVHEYDTQVSGNKYLIVIDGLSKIDEWHSIKSYFPDNKNGSRVVVATQQVEIASLCPEQPCQASKLEQFSSNQVLYLFHRKIEMDSPEPISNSASATTTGPSSSSVTPSEIQEENVQQLNGAGGENVLSSTSTVERNFYRSKTRPINPEDIVVGRTTEKQTIIDLVGRPEHCHGYKVISVWGMGGIGKTTLVRSVYRSQQLSGWKHAWVTVLRPFNRDTLLRNLALQLQDITSDGKKKIITMETTKLIAELSIILQNHNCLVVLDDLSSIEEWNSMETIVAKSKRIIATTREKFVAKYCSKDDQNMYSLRGLEEAAALDLFKRKVFKDASNLDLDSGMFDLAKLILKKCDGLPLAITTIGGYLANRPQNAMEWRKLNISLSAEIEINLELKMINTALMRSYDGLPYHLKACFLYLAIFSEDDIIRRSHIVKRWMAESFTQDMHHMTAVQVGNKYFDELIDRSMTLTLEQGSDGEIDSCQLHDLIREICVSKAREENLVLTLEEGTSLDKMHGAIRHLVISRNWNRDKDAIQKVLDLSHIRSLTVFGEWRSFFISNKMRFVRVLDLEHTVGLRDHHLDQIMELLHLRYLSLRGCVNIFKLPDSTANLRQLQTLDVRNTYLCKLPITITSLQKLQYLRTSGFIGEQERDIIHMYKGLIDGGHVVTRDYGETTDVMVPKLPQCFDRRPKLERYLKRSTRNAKGLQNMCHVFWRPRWLEDPLGKRTTDVVEGVTKHDICNMCCYLIKHKEDTCMSYGVVWVWGVEVPIGISKMKGLHTLCDVSVARGKVTFQELRELTQLRNLGVTDVTEENDEKFWRSIAGHSQLQSLSVKTSFGRGRAIDECLSETLCPPKCLEILKIDGQVMKLTEWIHRLQNLSKLHLQHTCLYQEQDGIGAIGMLPNLAILRLKPYSYVGVQLRFQRWSFRNLSVLELYYLCQTIKSLEFEPEAMSKLELLQIYKCWFLEEISGLQFLINLKEIWVDNNLNKEQVQRKLAEYPNQITLKLL</sequence>
<evidence type="ECO:0000259" key="6">
    <source>
        <dbReference type="Pfam" id="PF23598"/>
    </source>
</evidence>
<dbReference type="InterPro" id="IPR036388">
    <property type="entry name" value="WH-like_DNA-bd_sf"/>
</dbReference>
<dbReference type="Proteomes" id="UP001054889">
    <property type="component" value="Unassembled WGS sequence"/>
</dbReference>
<evidence type="ECO:0000259" key="4">
    <source>
        <dbReference type="Pfam" id="PF00931"/>
    </source>
</evidence>
<dbReference type="GO" id="GO:0002758">
    <property type="term" value="P:innate immune response-activating signaling pathway"/>
    <property type="evidence" value="ECO:0007669"/>
    <property type="project" value="UniProtKB-ARBA"/>
</dbReference>
<dbReference type="Gene3D" id="3.40.50.300">
    <property type="entry name" value="P-loop containing nucleotide triphosphate hydrolases"/>
    <property type="match status" value="1"/>
</dbReference>
<accession>A0AAV5DA87</accession>
<dbReference type="GO" id="GO:0009626">
    <property type="term" value="P:plant-type hypersensitive response"/>
    <property type="evidence" value="ECO:0007669"/>
    <property type="project" value="UniProtKB-ARBA"/>
</dbReference>
<comment type="caution">
    <text evidence="7">The sequence shown here is derived from an EMBL/GenBank/DDBJ whole genome shotgun (WGS) entry which is preliminary data.</text>
</comment>
<organism evidence="7 8">
    <name type="scientific">Eleusine coracana subsp. coracana</name>
    <dbReference type="NCBI Taxonomy" id="191504"/>
    <lineage>
        <taxon>Eukaryota</taxon>
        <taxon>Viridiplantae</taxon>
        <taxon>Streptophyta</taxon>
        <taxon>Embryophyta</taxon>
        <taxon>Tracheophyta</taxon>
        <taxon>Spermatophyta</taxon>
        <taxon>Magnoliopsida</taxon>
        <taxon>Liliopsida</taxon>
        <taxon>Poales</taxon>
        <taxon>Poaceae</taxon>
        <taxon>PACMAD clade</taxon>
        <taxon>Chloridoideae</taxon>
        <taxon>Cynodonteae</taxon>
        <taxon>Eleusininae</taxon>
        <taxon>Eleusine</taxon>
    </lineage>
</organism>
<dbReference type="InterPro" id="IPR042197">
    <property type="entry name" value="Apaf_helical"/>
</dbReference>
<keyword evidence="2" id="KW-0611">Plant defense</keyword>
<evidence type="ECO:0000256" key="1">
    <source>
        <dbReference type="ARBA" id="ARBA00022737"/>
    </source>
</evidence>
<dbReference type="InterPro" id="IPR044974">
    <property type="entry name" value="Disease_R_plants"/>
</dbReference>
<dbReference type="SUPFAM" id="SSF52058">
    <property type="entry name" value="L domain-like"/>
    <property type="match status" value="1"/>
</dbReference>
<gene>
    <name evidence="7" type="primary">ga25162</name>
    <name evidence="7" type="ORF">PR202_ga25162</name>
</gene>